<dbReference type="EMBL" id="JBBCAQ010000033">
    <property type="protein sequence ID" value="KAK7582130.1"/>
    <property type="molecule type" value="Genomic_DNA"/>
</dbReference>
<organism evidence="2 3">
    <name type="scientific">Parthenolecanium corni</name>
    <dbReference type="NCBI Taxonomy" id="536013"/>
    <lineage>
        <taxon>Eukaryota</taxon>
        <taxon>Metazoa</taxon>
        <taxon>Ecdysozoa</taxon>
        <taxon>Arthropoda</taxon>
        <taxon>Hexapoda</taxon>
        <taxon>Insecta</taxon>
        <taxon>Pterygota</taxon>
        <taxon>Neoptera</taxon>
        <taxon>Paraneoptera</taxon>
        <taxon>Hemiptera</taxon>
        <taxon>Sternorrhyncha</taxon>
        <taxon>Coccoidea</taxon>
        <taxon>Coccidae</taxon>
        <taxon>Parthenolecanium</taxon>
    </lineage>
</organism>
<protein>
    <submittedName>
        <fullName evidence="2">Uncharacterized protein</fullName>
    </submittedName>
</protein>
<keyword evidence="3" id="KW-1185">Reference proteome</keyword>
<proteinExistence type="predicted"/>
<feature type="compositionally biased region" description="Basic and acidic residues" evidence="1">
    <location>
        <begin position="362"/>
        <end position="374"/>
    </location>
</feature>
<feature type="compositionally biased region" description="Low complexity" evidence="1">
    <location>
        <begin position="100"/>
        <end position="162"/>
    </location>
</feature>
<evidence type="ECO:0000256" key="1">
    <source>
        <dbReference type="SAM" id="MobiDB-lite"/>
    </source>
</evidence>
<feature type="compositionally biased region" description="Low complexity" evidence="1">
    <location>
        <begin position="18"/>
        <end position="37"/>
    </location>
</feature>
<feature type="region of interest" description="Disordered" evidence="1">
    <location>
        <begin position="362"/>
        <end position="403"/>
    </location>
</feature>
<feature type="compositionally biased region" description="Basic and acidic residues" evidence="1">
    <location>
        <begin position="386"/>
        <end position="396"/>
    </location>
</feature>
<evidence type="ECO:0000313" key="3">
    <source>
        <dbReference type="Proteomes" id="UP001367676"/>
    </source>
</evidence>
<dbReference type="Proteomes" id="UP001367676">
    <property type="component" value="Unassembled WGS sequence"/>
</dbReference>
<accession>A0AAN9Y1H1</accession>
<reference evidence="2 3" key="1">
    <citation type="submission" date="2024-03" db="EMBL/GenBank/DDBJ databases">
        <title>Adaptation during the transition from Ophiocordyceps entomopathogen to insect associate is accompanied by gene loss and intensified selection.</title>
        <authorList>
            <person name="Ward C.M."/>
            <person name="Onetto C.A."/>
            <person name="Borneman A.R."/>
        </authorList>
    </citation>
    <scope>NUCLEOTIDE SEQUENCE [LARGE SCALE GENOMIC DNA]</scope>
    <source>
        <strain evidence="2">AWRI1</strain>
        <tissue evidence="2">Single Adult Female</tissue>
    </source>
</reference>
<comment type="caution">
    <text evidence="2">The sequence shown here is derived from an EMBL/GenBank/DDBJ whole genome shotgun (WGS) entry which is preliminary data.</text>
</comment>
<sequence>MFNFASKLINTIGDLVSVEEPPKSQSPQQAQSLQRRASGGDVRNFQQKPRFFGPGAIDYESTFRRGPTGAIGGGSGPPMRDPRPSSSTYRHPSGPALTNYGPTTTSSYGPSASSSGSSTTSGYGQSNSTYGSSTGSVFGSTAGSGSSGYGQTASYGSSSSAYRPDRYEENTFKTPDIDYNEDCYNIGANLVTNEPQSFITEIQKDYGMYTDHDIDNMKSYEDEDRYADSYDDCRRRRSVNVGENSQMKNANNCDNPAYLNSKKTYYDTSENQYLFKPIQPINTNVYENRDPQFCSTESYNSSSSNLDSSSFGIDNLAQFNNNNIINNNNSINNESNNVNKSWLPSTENKSYAEQLWKNDISFDSRDTGEKDFNNDKPLPLSPTMDEEAKNSSRSESESSDEISLGEALATGLIPSHITPEIAARMNIELINQPKAVIESFYGHSPGEVYTIPEEEDEICSPTGADGVTSLRKQRMASGRSKFFGYRRNLSRICVPHQRD</sequence>
<evidence type="ECO:0000313" key="2">
    <source>
        <dbReference type="EMBL" id="KAK7582130.1"/>
    </source>
</evidence>
<gene>
    <name evidence="2" type="ORF">V9T40_013575</name>
</gene>
<name>A0AAN9Y1H1_9HEMI</name>
<feature type="region of interest" description="Disordered" evidence="1">
    <location>
        <begin position="18"/>
        <end position="163"/>
    </location>
</feature>
<dbReference type="AlphaFoldDB" id="A0AAN9Y1H1"/>